<feature type="region of interest" description="Disordered" evidence="1">
    <location>
        <begin position="41"/>
        <end position="99"/>
    </location>
</feature>
<sequence>MSQSNDSSDDEPTHCYWPPLNRPVAPCPPYTDFKAHHPQPCTRVQGEISPASVSPVQSNDDELPPPYISVSNCHPQPGAGFSGTKISSPQPMPNSPEEPIFANVVIGTSWKGAESESKNLTCLRKFPRSKASDIPKIPAPVSPRSRSRHSKLHCRVERPLRREREDIRTKSCATELPLDDSRIKELSSFLPDSSLNDMSPPRKLAPSPPITDAAAPKPKDLTCSSPYSSATNTLSTTLSPSHQLNSASPISSTSPSHSFCSSLTSVSPHRSTMTSPLLTATSEVSSPHRSSAHVTNTIAGTTDLQSSDSPRHQPLMYPSNSPARRKASPSRTLSSSQHLTVSSASSPARYFIPVCGDPVMSQAADCPPCAGEEEFDRTEAPIEDAEGPASVDDMRRRSSSSSSSSSQFSCSRQMSTCSSDSPLLVPGSPARPALPPRGAKLEQVPARPSSASKPPPSLPPKGVSAPAPPLPPSKLRRQE</sequence>
<feature type="region of interest" description="Disordered" evidence="1">
    <location>
        <begin position="189"/>
        <end position="342"/>
    </location>
</feature>
<feature type="compositionally biased region" description="Low complexity" evidence="1">
    <location>
        <begin position="228"/>
        <end position="265"/>
    </location>
</feature>
<evidence type="ECO:0000313" key="2">
    <source>
        <dbReference type="Proteomes" id="UP000694843"/>
    </source>
</evidence>
<feature type="region of interest" description="Disordered" evidence="1">
    <location>
        <begin position="129"/>
        <end position="176"/>
    </location>
</feature>
<dbReference type="KEGG" id="hazt:108664329"/>
<organism evidence="2 3">
    <name type="scientific">Hyalella azteca</name>
    <name type="common">Amphipod</name>
    <dbReference type="NCBI Taxonomy" id="294128"/>
    <lineage>
        <taxon>Eukaryota</taxon>
        <taxon>Metazoa</taxon>
        <taxon>Ecdysozoa</taxon>
        <taxon>Arthropoda</taxon>
        <taxon>Crustacea</taxon>
        <taxon>Multicrustacea</taxon>
        <taxon>Malacostraca</taxon>
        <taxon>Eumalacostraca</taxon>
        <taxon>Peracarida</taxon>
        <taxon>Amphipoda</taxon>
        <taxon>Senticaudata</taxon>
        <taxon>Talitrida</taxon>
        <taxon>Talitroidea</taxon>
        <taxon>Hyalellidae</taxon>
        <taxon>Hyalella</taxon>
    </lineage>
</organism>
<dbReference type="AlphaFoldDB" id="A0A8B7MZK9"/>
<proteinExistence type="predicted"/>
<feature type="compositionally biased region" description="Low complexity" evidence="1">
    <location>
        <begin position="399"/>
        <end position="415"/>
    </location>
</feature>
<protein>
    <submittedName>
        <fullName evidence="3">Uncharacterized protein PB18E9.04c</fullName>
    </submittedName>
</protein>
<evidence type="ECO:0000256" key="1">
    <source>
        <dbReference type="SAM" id="MobiDB-lite"/>
    </source>
</evidence>
<feature type="compositionally biased region" description="Polar residues" evidence="1">
    <location>
        <begin position="329"/>
        <end position="342"/>
    </location>
</feature>
<feature type="compositionally biased region" description="Acidic residues" evidence="1">
    <location>
        <begin position="371"/>
        <end position="386"/>
    </location>
</feature>
<dbReference type="RefSeq" id="XP_018006394.2">
    <property type="nucleotide sequence ID" value="XM_018150905.2"/>
</dbReference>
<dbReference type="OrthoDB" id="10547834at2759"/>
<gene>
    <name evidence="3" type="primary">LOC108664329</name>
</gene>
<keyword evidence="2" id="KW-1185">Reference proteome</keyword>
<name>A0A8B7MZK9_HYAAZ</name>
<accession>A0A8B7MZK9</accession>
<reference evidence="3" key="1">
    <citation type="submission" date="2025-08" db="UniProtKB">
        <authorList>
            <consortium name="RefSeq"/>
        </authorList>
    </citation>
    <scope>IDENTIFICATION</scope>
    <source>
        <tissue evidence="3">Whole organism</tissue>
    </source>
</reference>
<feature type="compositionally biased region" description="Polar residues" evidence="1">
    <location>
        <begin position="266"/>
        <end position="308"/>
    </location>
</feature>
<feature type="compositionally biased region" description="Basic and acidic residues" evidence="1">
    <location>
        <begin position="154"/>
        <end position="169"/>
    </location>
</feature>
<evidence type="ECO:0000313" key="3">
    <source>
        <dbReference type="RefSeq" id="XP_018006394.2"/>
    </source>
</evidence>
<dbReference type="GeneID" id="108664329"/>
<feature type="region of interest" description="Disordered" evidence="1">
    <location>
        <begin position="363"/>
        <end position="479"/>
    </location>
</feature>
<dbReference type="Proteomes" id="UP000694843">
    <property type="component" value="Unplaced"/>
</dbReference>